<accession>A0A9N9P8U5</accession>
<reference evidence="3" key="1">
    <citation type="submission" date="2021-06" db="EMBL/GenBank/DDBJ databases">
        <authorList>
            <person name="Kallberg Y."/>
            <person name="Tangrot J."/>
            <person name="Rosling A."/>
        </authorList>
    </citation>
    <scope>NUCLEOTIDE SEQUENCE</scope>
    <source>
        <strain evidence="3">MA453B</strain>
    </source>
</reference>
<dbReference type="OrthoDB" id="10637312at2759"/>
<organism evidence="3 4">
    <name type="scientific">Dentiscutata erythropus</name>
    <dbReference type="NCBI Taxonomy" id="1348616"/>
    <lineage>
        <taxon>Eukaryota</taxon>
        <taxon>Fungi</taxon>
        <taxon>Fungi incertae sedis</taxon>
        <taxon>Mucoromycota</taxon>
        <taxon>Glomeromycotina</taxon>
        <taxon>Glomeromycetes</taxon>
        <taxon>Diversisporales</taxon>
        <taxon>Gigasporaceae</taxon>
        <taxon>Dentiscutata</taxon>
    </lineage>
</organism>
<evidence type="ECO:0000313" key="3">
    <source>
        <dbReference type="EMBL" id="CAG8793797.1"/>
    </source>
</evidence>
<comment type="caution">
    <text evidence="3">The sequence shown here is derived from an EMBL/GenBank/DDBJ whole genome shotgun (WGS) entry which is preliminary data.</text>
</comment>
<dbReference type="Proteomes" id="UP000789405">
    <property type="component" value="Unassembled WGS sequence"/>
</dbReference>
<gene>
    <name evidence="3" type="ORF">DERYTH_LOCUS21950</name>
</gene>
<feature type="coiled-coil region" evidence="1">
    <location>
        <begin position="66"/>
        <end position="212"/>
    </location>
</feature>
<keyword evidence="4" id="KW-1185">Reference proteome</keyword>
<keyword evidence="1" id="KW-0175">Coiled coil</keyword>
<evidence type="ECO:0000256" key="1">
    <source>
        <dbReference type="SAM" id="Coils"/>
    </source>
</evidence>
<feature type="compositionally biased region" description="Basic and acidic residues" evidence="2">
    <location>
        <begin position="1"/>
        <end position="16"/>
    </location>
</feature>
<sequence length="252" mass="31012">MSHERKTPYDRKKNDESSTWSRTPKTRQQKKDERLTKDFVIKEFVSYLKYLGREKKRAPYEDKYFYDNVIDCYDRWKQEIEKLSENDPLIFKKIFINFQRERKENNEKIERLRVGKKQLIDEVSIKKELEDQIEQKNVIKKEQNSDIKGIYIQEYHDLERENNELKKKIETLEIELERSNFNTQYYDLKRENNELKKKLETLEIDLERSQRINGRIISNFNTQYENLRIMTTPVFERANMALYFYEDENNDN</sequence>
<dbReference type="EMBL" id="CAJVPY010029122">
    <property type="protein sequence ID" value="CAG8793797.1"/>
    <property type="molecule type" value="Genomic_DNA"/>
</dbReference>
<evidence type="ECO:0000313" key="4">
    <source>
        <dbReference type="Proteomes" id="UP000789405"/>
    </source>
</evidence>
<feature type="region of interest" description="Disordered" evidence="2">
    <location>
        <begin position="1"/>
        <end position="32"/>
    </location>
</feature>
<name>A0A9N9P8U5_9GLOM</name>
<dbReference type="AlphaFoldDB" id="A0A9N9P8U5"/>
<protein>
    <submittedName>
        <fullName evidence="3">14729_t:CDS:1</fullName>
    </submittedName>
</protein>
<evidence type="ECO:0000256" key="2">
    <source>
        <dbReference type="SAM" id="MobiDB-lite"/>
    </source>
</evidence>
<proteinExistence type="predicted"/>